<dbReference type="EMBL" id="JADEWZ010000022">
    <property type="protein sequence ID" value="MBE9117281.1"/>
    <property type="molecule type" value="Genomic_DNA"/>
</dbReference>
<accession>A0A8J7E0X4</accession>
<proteinExistence type="predicted"/>
<organism evidence="1 4">
    <name type="scientific">Lusitaniella coriacea LEGE 07157</name>
    <dbReference type="NCBI Taxonomy" id="945747"/>
    <lineage>
        <taxon>Bacteria</taxon>
        <taxon>Bacillati</taxon>
        <taxon>Cyanobacteriota</taxon>
        <taxon>Cyanophyceae</taxon>
        <taxon>Spirulinales</taxon>
        <taxon>Lusitaniellaceae</taxon>
        <taxon>Lusitaniella</taxon>
    </lineage>
</organism>
<evidence type="ECO:0000313" key="3">
    <source>
        <dbReference type="EMBL" id="MBE9118261.1"/>
    </source>
</evidence>
<sequence length="41" mass="4844">NHGRRAKSIFRYGFDHLRSIVNDLDLKHSEFLQALHFLSCT</sequence>
<dbReference type="EMBL" id="JADEWZ010000042">
    <property type="protein sequence ID" value="MBE9118261.1"/>
    <property type="molecule type" value="Genomic_DNA"/>
</dbReference>
<reference evidence="1" key="1">
    <citation type="submission" date="2020-10" db="EMBL/GenBank/DDBJ databases">
        <authorList>
            <person name="Castelo-Branco R."/>
            <person name="Eusebio N."/>
            <person name="Adriana R."/>
            <person name="Vieira A."/>
            <person name="Brugerolle De Fraissinette N."/>
            <person name="Rezende De Castro R."/>
            <person name="Schneider M.P."/>
            <person name="Vasconcelos V."/>
            <person name="Leao P.N."/>
        </authorList>
    </citation>
    <scope>NUCLEOTIDE SEQUENCE</scope>
    <source>
        <strain evidence="1">LEGE 07157</strain>
    </source>
</reference>
<evidence type="ECO:0000313" key="1">
    <source>
        <dbReference type="EMBL" id="MBE9117281.1"/>
    </source>
</evidence>
<name>A0A8J7E0X4_9CYAN</name>
<keyword evidence="4" id="KW-1185">Reference proteome</keyword>
<comment type="caution">
    <text evidence="1">The sequence shown here is derived from an EMBL/GenBank/DDBJ whole genome shotgun (WGS) entry which is preliminary data.</text>
</comment>
<dbReference type="EMBL" id="JADEWZ010000041">
    <property type="protein sequence ID" value="MBE9118260.1"/>
    <property type="molecule type" value="Genomic_DNA"/>
</dbReference>
<gene>
    <name evidence="1" type="ORF">IQ249_15375</name>
    <name evidence="2" type="ORF">IQ249_20420</name>
    <name evidence="3" type="ORF">IQ249_20425</name>
</gene>
<evidence type="ECO:0000313" key="2">
    <source>
        <dbReference type="EMBL" id="MBE9118260.1"/>
    </source>
</evidence>
<evidence type="ECO:0000313" key="4">
    <source>
        <dbReference type="Proteomes" id="UP000654482"/>
    </source>
</evidence>
<dbReference type="AlphaFoldDB" id="A0A8J7E0X4"/>
<protein>
    <submittedName>
        <fullName evidence="1">IS4 family transposase</fullName>
    </submittedName>
</protein>
<feature type="non-terminal residue" evidence="1">
    <location>
        <position position="1"/>
    </location>
</feature>
<dbReference type="Proteomes" id="UP000654482">
    <property type="component" value="Unassembled WGS sequence"/>
</dbReference>